<accession>A0ABW1SD68</accession>
<name>A0ABW1SD68_9PROT</name>
<protein>
    <recommendedName>
        <fullName evidence="5">Lipoprotein</fullName>
    </recommendedName>
</protein>
<feature type="signal peptide" evidence="2">
    <location>
        <begin position="1"/>
        <end position="24"/>
    </location>
</feature>
<organism evidence="3 4">
    <name type="scientific">Ponticaulis profundi</name>
    <dbReference type="NCBI Taxonomy" id="2665222"/>
    <lineage>
        <taxon>Bacteria</taxon>
        <taxon>Pseudomonadati</taxon>
        <taxon>Pseudomonadota</taxon>
        <taxon>Alphaproteobacteria</taxon>
        <taxon>Hyphomonadales</taxon>
        <taxon>Hyphomonadaceae</taxon>
        <taxon>Ponticaulis</taxon>
    </lineage>
</organism>
<dbReference type="Proteomes" id="UP001596303">
    <property type="component" value="Unassembled WGS sequence"/>
</dbReference>
<evidence type="ECO:0000313" key="3">
    <source>
        <dbReference type="EMBL" id="MFC6199218.1"/>
    </source>
</evidence>
<keyword evidence="4" id="KW-1185">Reference proteome</keyword>
<evidence type="ECO:0000256" key="1">
    <source>
        <dbReference type="SAM" id="MobiDB-lite"/>
    </source>
</evidence>
<evidence type="ECO:0000256" key="2">
    <source>
        <dbReference type="SAM" id="SignalP"/>
    </source>
</evidence>
<sequence length="292" mass="30451">MKTETKRWTHLGLGAALAGSTLLAACGQGSTPAPSETATPAPELETEAPEAAETSTPDMDDSAAMDVAPQESGEGEGGVAIEQAGTDPIVFTSALAITEAHIVAARDAFLAGETQAAAEMFAHPVSEVLFDVGPYLQERGVENFDDLLTNASIAVFDGADGDEITERTAEIIETLRAAEEKAPDNGMSDARVAAGVVADQIDRAAYMYTLIAETDEYEPYLDGYGFYKAAQAHYEKSKDMIAADYPDTAGAIESALGLLGDAYPSVLRPEELPANPAALTAAGSNIQLTLSE</sequence>
<reference evidence="4" key="1">
    <citation type="journal article" date="2019" name="Int. J. Syst. Evol. Microbiol.">
        <title>The Global Catalogue of Microorganisms (GCM) 10K type strain sequencing project: providing services to taxonomists for standard genome sequencing and annotation.</title>
        <authorList>
            <consortium name="The Broad Institute Genomics Platform"/>
            <consortium name="The Broad Institute Genome Sequencing Center for Infectious Disease"/>
            <person name="Wu L."/>
            <person name="Ma J."/>
        </authorList>
    </citation>
    <scope>NUCLEOTIDE SEQUENCE [LARGE SCALE GENOMIC DNA]</scope>
    <source>
        <strain evidence="4">CGMCC-1.15741</strain>
    </source>
</reference>
<evidence type="ECO:0008006" key="5">
    <source>
        <dbReference type="Google" id="ProtNLM"/>
    </source>
</evidence>
<feature type="chain" id="PRO_5046321646" description="Lipoprotein" evidence="2">
    <location>
        <begin position="25"/>
        <end position="292"/>
    </location>
</feature>
<feature type="compositionally biased region" description="Low complexity" evidence="1">
    <location>
        <begin position="25"/>
        <end position="43"/>
    </location>
</feature>
<dbReference type="EMBL" id="JBHSSW010000028">
    <property type="protein sequence ID" value="MFC6199218.1"/>
    <property type="molecule type" value="Genomic_DNA"/>
</dbReference>
<gene>
    <name evidence="3" type="ORF">ACFQDM_14120</name>
</gene>
<feature type="region of interest" description="Disordered" evidence="1">
    <location>
        <begin position="25"/>
        <end position="79"/>
    </location>
</feature>
<evidence type="ECO:0000313" key="4">
    <source>
        <dbReference type="Proteomes" id="UP001596303"/>
    </source>
</evidence>
<proteinExistence type="predicted"/>
<dbReference type="PROSITE" id="PS51257">
    <property type="entry name" value="PROKAR_LIPOPROTEIN"/>
    <property type="match status" value="1"/>
</dbReference>
<keyword evidence="2" id="KW-0732">Signal</keyword>
<dbReference type="RefSeq" id="WP_377380076.1">
    <property type="nucleotide sequence ID" value="NZ_JBHSSW010000028.1"/>
</dbReference>
<comment type="caution">
    <text evidence="3">The sequence shown here is derived from an EMBL/GenBank/DDBJ whole genome shotgun (WGS) entry which is preliminary data.</text>
</comment>